<evidence type="ECO:0000256" key="5">
    <source>
        <dbReference type="ARBA" id="ARBA00022723"/>
    </source>
</evidence>
<dbReference type="PANTHER" id="PTHR33571">
    <property type="entry name" value="SSL8005 PROTEIN"/>
    <property type="match status" value="1"/>
</dbReference>
<comment type="caution">
    <text evidence="11">The sequence shown here is derived from an EMBL/GenBank/DDBJ whole genome shotgun (WGS) entry which is preliminary data.</text>
</comment>
<evidence type="ECO:0000259" key="10">
    <source>
        <dbReference type="Pfam" id="PF01909"/>
    </source>
</evidence>
<keyword evidence="2" id="KW-1277">Toxin-antitoxin system</keyword>
<evidence type="ECO:0000256" key="6">
    <source>
        <dbReference type="ARBA" id="ARBA00022741"/>
    </source>
</evidence>
<dbReference type="InterPro" id="IPR052038">
    <property type="entry name" value="Type-VII_TA_antitoxin"/>
</dbReference>
<evidence type="ECO:0000256" key="8">
    <source>
        <dbReference type="ARBA" id="ARBA00022842"/>
    </source>
</evidence>
<keyword evidence="5" id="KW-0479">Metal-binding</keyword>
<dbReference type="PANTHER" id="PTHR33571:SF14">
    <property type="entry name" value="PROTEIN ADENYLYLTRANSFERASE MJ0435-RELATED"/>
    <property type="match status" value="1"/>
</dbReference>
<dbReference type="InterPro" id="IPR043519">
    <property type="entry name" value="NT_sf"/>
</dbReference>
<proteinExistence type="inferred from homology"/>
<evidence type="ECO:0000313" key="11">
    <source>
        <dbReference type="EMBL" id="HHS51782.1"/>
    </source>
</evidence>
<comment type="cofactor">
    <cofactor evidence="1">
        <name>Mg(2+)</name>
        <dbReference type="ChEBI" id="CHEBI:18420"/>
    </cofactor>
</comment>
<dbReference type="EMBL" id="DTLI01000069">
    <property type="protein sequence ID" value="HHS51782.1"/>
    <property type="molecule type" value="Genomic_DNA"/>
</dbReference>
<keyword evidence="4" id="KW-0548">Nucleotidyltransferase</keyword>
<keyword evidence="6" id="KW-0547">Nucleotide-binding</keyword>
<evidence type="ECO:0000256" key="9">
    <source>
        <dbReference type="ARBA" id="ARBA00038276"/>
    </source>
</evidence>
<reference evidence="11" key="1">
    <citation type="journal article" date="2020" name="mSystems">
        <title>Genome- and Community-Level Interaction Insights into Carbon Utilization and Element Cycling Functions of Hydrothermarchaeota in Hydrothermal Sediment.</title>
        <authorList>
            <person name="Zhou Z."/>
            <person name="Liu Y."/>
            <person name="Xu W."/>
            <person name="Pan J."/>
            <person name="Luo Z.H."/>
            <person name="Li M."/>
        </authorList>
    </citation>
    <scope>NUCLEOTIDE SEQUENCE [LARGE SCALE GENOMIC DNA]</scope>
    <source>
        <strain evidence="11">SpSt-876</strain>
    </source>
</reference>
<dbReference type="GO" id="GO:0046872">
    <property type="term" value="F:metal ion binding"/>
    <property type="evidence" value="ECO:0007669"/>
    <property type="project" value="UniProtKB-KW"/>
</dbReference>
<feature type="domain" description="Polymerase nucleotidyl transferase" evidence="10">
    <location>
        <begin position="18"/>
        <end position="110"/>
    </location>
</feature>
<name>A0A7C6ED20_UNCW3</name>
<keyword evidence="3 11" id="KW-0808">Transferase</keyword>
<dbReference type="Pfam" id="PF01909">
    <property type="entry name" value="NTP_transf_2"/>
    <property type="match status" value="1"/>
</dbReference>
<dbReference type="SUPFAM" id="SSF81301">
    <property type="entry name" value="Nucleotidyltransferase"/>
    <property type="match status" value="1"/>
</dbReference>
<dbReference type="GO" id="GO:0005524">
    <property type="term" value="F:ATP binding"/>
    <property type="evidence" value="ECO:0007669"/>
    <property type="project" value="UniProtKB-KW"/>
</dbReference>
<evidence type="ECO:0000256" key="7">
    <source>
        <dbReference type="ARBA" id="ARBA00022840"/>
    </source>
</evidence>
<evidence type="ECO:0000256" key="1">
    <source>
        <dbReference type="ARBA" id="ARBA00001946"/>
    </source>
</evidence>
<organism evidence="11">
    <name type="scientific">candidate division WOR-3 bacterium</name>
    <dbReference type="NCBI Taxonomy" id="2052148"/>
    <lineage>
        <taxon>Bacteria</taxon>
        <taxon>Bacteria division WOR-3</taxon>
    </lineage>
</organism>
<comment type="similarity">
    <text evidence="9">Belongs to the MntA antitoxin family.</text>
</comment>
<keyword evidence="7" id="KW-0067">ATP-binding</keyword>
<dbReference type="Gene3D" id="3.30.460.10">
    <property type="entry name" value="Beta Polymerase, domain 2"/>
    <property type="match status" value="1"/>
</dbReference>
<evidence type="ECO:0000256" key="4">
    <source>
        <dbReference type="ARBA" id="ARBA00022695"/>
    </source>
</evidence>
<dbReference type="AlphaFoldDB" id="A0A7C6ED20"/>
<evidence type="ECO:0000256" key="3">
    <source>
        <dbReference type="ARBA" id="ARBA00022679"/>
    </source>
</evidence>
<evidence type="ECO:0000256" key="2">
    <source>
        <dbReference type="ARBA" id="ARBA00022649"/>
    </source>
</evidence>
<keyword evidence="8" id="KW-0460">Magnesium</keyword>
<dbReference type="GO" id="GO:0016779">
    <property type="term" value="F:nucleotidyltransferase activity"/>
    <property type="evidence" value="ECO:0007669"/>
    <property type="project" value="UniProtKB-KW"/>
</dbReference>
<gene>
    <name evidence="11" type="ORF">ENW73_02800</name>
</gene>
<sequence>MKNRTKKRLTRREIINLLKEQRNIWKGYKVKRIGLFGSYVRNEGTRKSDVDLVVEFDLKAFGKNFKGLFDTYIDLSSYLENLLGRKVDILTPVSIETIRIKEVAEEIKKNIVYV</sequence>
<dbReference type="CDD" id="cd05403">
    <property type="entry name" value="NT_KNTase_like"/>
    <property type="match status" value="1"/>
</dbReference>
<dbReference type="InterPro" id="IPR002934">
    <property type="entry name" value="Polymerase_NTP_transf_dom"/>
</dbReference>
<protein>
    <submittedName>
        <fullName evidence="11">Nucleotidyltransferase</fullName>
    </submittedName>
</protein>
<accession>A0A7C6ED20</accession>